<reference evidence="6" key="1">
    <citation type="journal article" date="2021" name="bioRxiv">
        <title>Whole Genome Assembly and Annotation of Northern Wild Rice, Zizania palustris L., Supports a Whole Genome Duplication in the Zizania Genus.</title>
        <authorList>
            <person name="Haas M."/>
            <person name="Kono T."/>
            <person name="Macchietto M."/>
            <person name="Millas R."/>
            <person name="McGilp L."/>
            <person name="Shao M."/>
            <person name="Duquette J."/>
            <person name="Hirsch C.N."/>
            <person name="Kimball J."/>
        </authorList>
    </citation>
    <scope>NUCLEOTIDE SEQUENCE</scope>
    <source>
        <tissue evidence="6">Fresh leaf tissue</tissue>
    </source>
</reference>
<dbReference type="InterPro" id="IPR007749">
    <property type="entry name" value="DUF677"/>
</dbReference>
<dbReference type="PANTHER" id="PTHR31113">
    <property type="entry name" value="UPF0496 PROTEIN 3-RELATED"/>
    <property type="match status" value="1"/>
</dbReference>
<evidence type="ECO:0000256" key="1">
    <source>
        <dbReference type="ARBA" id="ARBA00004370"/>
    </source>
</evidence>
<organism evidence="6 7">
    <name type="scientific">Zizania palustris</name>
    <name type="common">Northern wild rice</name>
    <dbReference type="NCBI Taxonomy" id="103762"/>
    <lineage>
        <taxon>Eukaryota</taxon>
        <taxon>Viridiplantae</taxon>
        <taxon>Streptophyta</taxon>
        <taxon>Embryophyta</taxon>
        <taxon>Tracheophyta</taxon>
        <taxon>Spermatophyta</taxon>
        <taxon>Magnoliopsida</taxon>
        <taxon>Liliopsida</taxon>
        <taxon>Poales</taxon>
        <taxon>Poaceae</taxon>
        <taxon>BOP clade</taxon>
        <taxon>Oryzoideae</taxon>
        <taxon>Oryzeae</taxon>
        <taxon>Zizaniinae</taxon>
        <taxon>Zizania</taxon>
    </lineage>
</organism>
<keyword evidence="4" id="KW-1133">Transmembrane helix</keyword>
<evidence type="ECO:0000256" key="3">
    <source>
        <dbReference type="ARBA" id="ARBA00022692"/>
    </source>
</evidence>
<keyword evidence="7" id="KW-1185">Reference proteome</keyword>
<accession>A0A8J5W1I4</accession>
<dbReference type="AlphaFoldDB" id="A0A8J5W1I4"/>
<protein>
    <submittedName>
        <fullName evidence="6">Uncharacterized protein</fullName>
    </submittedName>
</protein>
<gene>
    <name evidence="6" type="ORF">GUJ93_ZPchr0006g42054</name>
</gene>
<proteinExistence type="inferred from homology"/>
<evidence type="ECO:0000313" key="7">
    <source>
        <dbReference type="Proteomes" id="UP000729402"/>
    </source>
</evidence>
<comment type="caution">
    <text evidence="6">The sequence shown here is derived from an EMBL/GenBank/DDBJ whole genome shotgun (WGS) entry which is preliminary data.</text>
</comment>
<evidence type="ECO:0000256" key="5">
    <source>
        <dbReference type="ARBA" id="ARBA00023136"/>
    </source>
</evidence>
<dbReference type="Proteomes" id="UP000729402">
    <property type="component" value="Unassembled WGS sequence"/>
</dbReference>
<evidence type="ECO:0000256" key="2">
    <source>
        <dbReference type="ARBA" id="ARBA00009074"/>
    </source>
</evidence>
<reference evidence="6" key="2">
    <citation type="submission" date="2021-02" db="EMBL/GenBank/DDBJ databases">
        <authorList>
            <person name="Kimball J.A."/>
            <person name="Haas M.W."/>
            <person name="Macchietto M."/>
            <person name="Kono T."/>
            <person name="Duquette J."/>
            <person name="Shao M."/>
        </authorList>
    </citation>
    <scope>NUCLEOTIDE SEQUENCE</scope>
    <source>
        <tissue evidence="6">Fresh leaf tissue</tissue>
    </source>
</reference>
<name>A0A8J5W1I4_ZIZPA</name>
<keyword evidence="3" id="KW-0812">Transmembrane</keyword>
<comment type="similarity">
    <text evidence="2">Belongs to the UPF0496 family.</text>
</comment>
<evidence type="ECO:0000256" key="4">
    <source>
        <dbReference type="ARBA" id="ARBA00022989"/>
    </source>
</evidence>
<dbReference type="OrthoDB" id="776561at2759"/>
<sequence length="116" mass="13304">MALCPFALKRRVTRRRPRTRSLLQLQEQLETTTKGTYVLGRDLDTVIQLVARLSDGIKHENVMAKFCAERVDERFPVQEMVNELRRSCSSSRKLADELEEHACLATMAPSIGLESW</sequence>
<dbReference type="PANTHER" id="PTHR31113:SF2">
    <property type="entry name" value="OS04G0423200 PROTEIN"/>
    <property type="match status" value="1"/>
</dbReference>
<dbReference type="EMBL" id="JAAALK010000283">
    <property type="protein sequence ID" value="KAG8070383.1"/>
    <property type="molecule type" value="Genomic_DNA"/>
</dbReference>
<comment type="subcellular location">
    <subcellularLocation>
        <location evidence="1">Membrane</location>
    </subcellularLocation>
</comment>
<evidence type="ECO:0000313" key="6">
    <source>
        <dbReference type="EMBL" id="KAG8070383.1"/>
    </source>
</evidence>
<dbReference type="GO" id="GO:0016020">
    <property type="term" value="C:membrane"/>
    <property type="evidence" value="ECO:0007669"/>
    <property type="project" value="UniProtKB-SubCell"/>
</dbReference>
<keyword evidence="5" id="KW-0472">Membrane</keyword>